<reference evidence="1 2" key="1">
    <citation type="submission" date="2024-06" db="EMBL/GenBank/DDBJ databases">
        <title>The Natural Products Discovery Center: Release of the First 8490 Sequenced Strains for Exploring Actinobacteria Biosynthetic Diversity.</title>
        <authorList>
            <person name="Kalkreuter E."/>
            <person name="Kautsar S.A."/>
            <person name="Yang D."/>
            <person name="Bader C.D."/>
            <person name="Teijaro C.N."/>
            <person name="Fluegel L."/>
            <person name="Davis C.M."/>
            <person name="Simpson J.R."/>
            <person name="Lauterbach L."/>
            <person name="Steele A.D."/>
            <person name="Gui C."/>
            <person name="Meng S."/>
            <person name="Li G."/>
            <person name="Viehrig K."/>
            <person name="Ye F."/>
            <person name="Su P."/>
            <person name="Kiefer A.F."/>
            <person name="Nichols A."/>
            <person name="Cepeda A.J."/>
            <person name="Yan W."/>
            <person name="Fan B."/>
            <person name="Jiang Y."/>
            <person name="Adhikari A."/>
            <person name="Zheng C.-J."/>
            <person name="Schuster L."/>
            <person name="Cowan T.M."/>
            <person name="Smanski M.J."/>
            <person name="Chevrette M.G."/>
            <person name="De Carvalho L.P.S."/>
            <person name="Shen B."/>
        </authorList>
    </citation>
    <scope>NUCLEOTIDE SEQUENCE [LARGE SCALE GENOMIC DNA]</scope>
    <source>
        <strain evidence="1 2">NPDC001166</strain>
    </source>
</reference>
<dbReference type="RefSeq" id="WP_073898527.1">
    <property type="nucleotide sequence ID" value="NZ_JBEPAZ010000005.1"/>
</dbReference>
<name>A0ABV1U2E0_9ACTN</name>
<dbReference type="EMBL" id="JBEPAZ010000005">
    <property type="protein sequence ID" value="MER6427888.1"/>
    <property type="molecule type" value="Genomic_DNA"/>
</dbReference>
<evidence type="ECO:0000313" key="2">
    <source>
        <dbReference type="Proteomes" id="UP001470023"/>
    </source>
</evidence>
<dbReference type="Proteomes" id="UP001470023">
    <property type="component" value="Unassembled WGS sequence"/>
</dbReference>
<evidence type="ECO:0000313" key="1">
    <source>
        <dbReference type="EMBL" id="MER6427888.1"/>
    </source>
</evidence>
<gene>
    <name evidence="1" type="ORF">ABT272_09095</name>
</gene>
<proteinExistence type="predicted"/>
<sequence>MRGKAVNGWYTTANLHAQKNVDALGKISPRDGLVAIGWDGAVYNAPGYVARACANRKGGRLRACTNWN</sequence>
<comment type="caution">
    <text evidence="1">The sequence shown here is derived from an EMBL/GenBank/DDBJ whole genome shotgun (WGS) entry which is preliminary data.</text>
</comment>
<organism evidence="1 2">
    <name type="scientific">Streptomyces sp. 900105245</name>
    <dbReference type="NCBI Taxonomy" id="3154379"/>
    <lineage>
        <taxon>Bacteria</taxon>
        <taxon>Bacillati</taxon>
        <taxon>Actinomycetota</taxon>
        <taxon>Actinomycetes</taxon>
        <taxon>Kitasatosporales</taxon>
        <taxon>Streptomycetaceae</taxon>
        <taxon>Streptomyces</taxon>
    </lineage>
</organism>
<accession>A0ABV1U2E0</accession>
<keyword evidence="2" id="KW-1185">Reference proteome</keyword>
<protein>
    <submittedName>
        <fullName evidence="1">Uncharacterized protein</fullName>
    </submittedName>
</protein>